<sequence length="721" mass="81747">MGVSLLLVSFACIFAIFFLRSSEAGTYTNLRRSFILSLIANAGIIFIYNEIASFFNALNATSALVFWAIEALGMAGLVYYLHQSGKIDLKKLGALKGTFRLAGFGTTHKLVIASVALLYILPLLFLAIYTAPNNFDTHMYHLNRILIWIYNGNLDHFPTMHLQQLYLNVFAEYLVLDTVLLAGSDQFACIIQFGAFIGAICGVGLITKKLGLAKDGQLLATICFLTLPIVIFESTSTQVDLCACFFFIAFVYFGFELLKNKSTLALIAMMQSLAFGGFSKYTILIFAIPFVIYFGVRILLQYRFAYAMKVLGVALALMAITFSPFFYRNYTLFGHVMSPLQNTPFASEELPAKKHSVVYTLSNVIKNAGLNIGLPNTSFNRMLDDKIRAFHKTIGVDVDDPDLSVDPFSVKYSVHEDMIPNTIHFWLIVGAAVLLLFLPLNRDVKWFWTCAALGFLLFCTLMKFQLWSTRTQMPLFTMGAIMIACVYSLKLRWKAVYLAVPLLLSSLPFVYGNPSKELVSINFVTRKALGHIPIAICESSAEVGKIYEKYLSDYYGFPGKDNCHPLKRWPDYAERTKVFALLEKAGYYDQDRTSNIISMSRDRAYFLSNPDNYLSFKQLSPHIPADRNVGVMFRRNVGYYHFWSATDNNIHRAGQMDYIRYMKELSPLKNAQKEFCYDYILSDDPTLIDSFIPKDNIARIYSSELLHLVELKKSSCEKYRF</sequence>
<accession>A0A1G7ILP3</accession>
<keyword evidence="3 9" id="KW-0328">Glycosyltransferase</keyword>
<feature type="transmembrane region" description="Helical" evidence="8">
    <location>
        <begin position="446"/>
        <end position="466"/>
    </location>
</feature>
<feature type="transmembrane region" description="Helical" evidence="8">
    <location>
        <begin position="423"/>
        <end position="440"/>
    </location>
</feature>
<protein>
    <submittedName>
        <fullName evidence="9">Dolichyl-phosphate-mannose-protein mannosyltransferase</fullName>
    </submittedName>
</protein>
<dbReference type="Proteomes" id="UP000198748">
    <property type="component" value="Unassembled WGS sequence"/>
</dbReference>
<reference evidence="10" key="1">
    <citation type="submission" date="2016-10" db="EMBL/GenBank/DDBJ databases">
        <authorList>
            <person name="Varghese N."/>
            <person name="Submissions S."/>
        </authorList>
    </citation>
    <scope>NUCLEOTIDE SEQUENCE [LARGE SCALE GENOMIC DNA]</scope>
    <source>
        <strain evidence="10">DSM 25329</strain>
    </source>
</reference>
<evidence type="ECO:0000313" key="9">
    <source>
        <dbReference type="EMBL" id="SDF13652.1"/>
    </source>
</evidence>
<dbReference type="STRING" id="659014.SAMN04487996_10937"/>
<feature type="transmembrane region" description="Helical" evidence="8">
    <location>
        <begin position="238"/>
        <end position="258"/>
    </location>
</feature>
<dbReference type="InterPro" id="IPR050297">
    <property type="entry name" value="LipidA_mod_glycosyltrf_83"/>
</dbReference>
<dbReference type="PANTHER" id="PTHR33908:SF11">
    <property type="entry name" value="MEMBRANE PROTEIN"/>
    <property type="match status" value="1"/>
</dbReference>
<keyword evidence="6 8" id="KW-1133">Transmembrane helix</keyword>
<dbReference type="RefSeq" id="WP_090151682.1">
    <property type="nucleotide sequence ID" value="NZ_FNAN01000009.1"/>
</dbReference>
<keyword evidence="4 9" id="KW-0808">Transferase</keyword>
<dbReference type="PANTHER" id="PTHR33908">
    <property type="entry name" value="MANNOSYLTRANSFERASE YKCB-RELATED"/>
    <property type="match status" value="1"/>
</dbReference>
<comment type="subcellular location">
    <subcellularLocation>
        <location evidence="1">Cell membrane</location>
        <topology evidence="1">Multi-pass membrane protein</topology>
    </subcellularLocation>
</comment>
<dbReference type="GO" id="GO:0016763">
    <property type="term" value="F:pentosyltransferase activity"/>
    <property type="evidence" value="ECO:0007669"/>
    <property type="project" value="TreeGrafter"/>
</dbReference>
<organism evidence="9 10">
    <name type="scientific">Dyadobacter soli</name>
    <dbReference type="NCBI Taxonomy" id="659014"/>
    <lineage>
        <taxon>Bacteria</taxon>
        <taxon>Pseudomonadati</taxon>
        <taxon>Bacteroidota</taxon>
        <taxon>Cytophagia</taxon>
        <taxon>Cytophagales</taxon>
        <taxon>Spirosomataceae</taxon>
        <taxon>Dyadobacter</taxon>
    </lineage>
</organism>
<feature type="transmembrane region" description="Helical" evidence="8">
    <location>
        <begin position="306"/>
        <end position="327"/>
    </location>
</feature>
<evidence type="ECO:0000256" key="6">
    <source>
        <dbReference type="ARBA" id="ARBA00022989"/>
    </source>
</evidence>
<keyword evidence="5 8" id="KW-0812">Transmembrane</keyword>
<feature type="transmembrane region" description="Helical" evidence="8">
    <location>
        <begin position="165"/>
        <end position="184"/>
    </location>
</feature>
<keyword evidence="10" id="KW-1185">Reference proteome</keyword>
<feature type="transmembrane region" description="Helical" evidence="8">
    <location>
        <begin position="34"/>
        <end position="51"/>
    </location>
</feature>
<feature type="transmembrane region" description="Helical" evidence="8">
    <location>
        <begin position="110"/>
        <end position="131"/>
    </location>
</feature>
<evidence type="ECO:0000256" key="3">
    <source>
        <dbReference type="ARBA" id="ARBA00022676"/>
    </source>
</evidence>
<evidence type="ECO:0000256" key="7">
    <source>
        <dbReference type="ARBA" id="ARBA00023136"/>
    </source>
</evidence>
<dbReference type="GO" id="GO:0009103">
    <property type="term" value="P:lipopolysaccharide biosynthetic process"/>
    <property type="evidence" value="ECO:0007669"/>
    <property type="project" value="UniProtKB-ARBA"/>
</dbReference>
<evidence type="ECO:0000256" key="8">
    <source>
        <dbReference type="SAM" id="Phobius"/>
    </source>
</evidence>
<name>A0A1G7ILP3_9BACT</name>
<proteinExistence type="predicted"/>
<evidence type="ECO:0000313" key="10">
    <source>
        <dbReference type="Proteomes" id="UP000198748"/>
    </source>
</evidence>
<feature type="transmembrane region" description="Helical" evidence="8">
    <location>
        <begin position="216"/>
        <end position="232"/>
    </location>
</feature>
<evidence type="ECO:0000256" key="2">
    <source>
        <dbReference type="ARBA" id="ARBA00022475"/>
    </source>
</evidence>
<evidence type="ECO:0000256" key="4">
    <source>
        <dbReference type="ARBA" id="ARBA00022679"/>
    </source>
</evidence>
<keyword evidence="2" id="KW-1003">Cell membrane</keyword>
<dbReference type="OrthoDB" id="9764517at2"/>
<dbReference type="AlphaFoldDB" id="A0A1G7ILP3"/>
<gene>
    <name evidence="9" type="ORF">SAMN04487996_10937</name>
</gene>
<dbReference type="GO" id="GO:0005886">
    <property type="term" value="C:plasma membrane"/>
    <property type="evidence" value="ECO:0007669"/>
    <property type="project" value="UniProtKB-SubCell"/>
</dbReference>
<evidence type="ECO:0000256" key="5">
    <source>
        <dbReference type="ARBA" id="ARBA00022692"/>
    </source>
</evidence>
<feature type="transmembrane region" description="Helical" evidence="8">
    <location>
        <begin position="190"/>
        <end position="207"/>
    </location>
</feature>
<dbReference type="EMBL" id="FNAN01000009">
    <property type="protein sequence ID" value="SDF13652.1"/>
    <property type="molecule type" value="Genomic_DNA"/>
</dbReference>
<keyword evidence="7 8" id="KW-0472">Membrane</keyword>
<evidence type="ECO:0000256" key="1">
    <source>
        <dbReference type="ARBA" id="ARBA00004651"/>
    </source>
</evidence>
<feature type="transmembrane region" description="Helical" evidence="8">
    <location>
        <begin position="278"/>
        <end position="300"/>
    </location>
</feature>
<feature type="transmembrane region" description="Helical" evidence="8">
    <location>
        <begin position="63"/>
        <end position="82"/>
    </location>
</feature>